<dbReference type="GO" id="GO:0003677">
    <property type="term" value="F:DNA binding"/>
    <property type="evidence" value="ECO:0007669"/>
    <property type="project" value="UniProtKB-KW"/>
</dbReference>
<accession>A0A143Z5D1</accession>
<dbReference type="NCBIfam" id="NF038281">
    <property type="entry name" value="IS200_TnpB"/>
    <property type="match status" value="1"/>
</dbReference>
<feature type="domain" description="Transposase putative helix-turn-helix" evidence="11">
    <location>
        <begin position="1"/>
        <end position="45"/>
    </location>
</feature>
<dbReference type="PANTHER" id="PTHR30405:SF25">
    <property type="entry name" value="RNA-GUIDED DNA ENDONUCLEASE INSQ-RELATED"/>
    <property type="match status" value="1"/>
</dbReference>
<keyword evidence="15" id="KW-1185">Reference proteome</keyword>
<dbReference type="PANTHER" id="PTHR30405">
    <property type="entry name" value="TRANSPOSASE"/>
    <property type="match status" value="1"/>
</dbReference>
<dbReference type="Pfam" id="PF01385">
    <property type="entry name" value="OrfB_IS605"/>
    <property type="match status" value="1"/>
</dbReference>
<proteinExistence type="inferred from homology"/>
<evidence type="ECO:0000313" key="15">
    <source>
        <dbReference type="Proteomes" id="UP000199280"/>
    </source>
</evidence>
<dbReference type="EMBL" id="FNYT01000013">
    <property type="protein sequence ID" value="SEJ41630.1"/>
    <property type="molecule type" value="Genomic_DNA"/>
</dbReference>
<protein>
    <submittedName>
        <fullName evidence="12 13">Transposase</fullName>
    </submittedName>
</protein>
<dbReference type="GO" id="GO:0046872">
    <property type="term" value="F:metal ion binding"/>
    <property type="evidence" value="ECO:0007669"/>
    <property type="project" value="UniProtKB-KW"/>
</dbReference>
<dbReference type="AlphaFoldDB" id="A0A143Z5D1"/>
<dbReference type="Proteomes" id="UP000076878">
    <property type="component" value="Unassembled WGS sequence"/>
</dbReference>
<evidence type="ECO:0000256" key="6">
    <source>
        <dbReference type="ARBA" id="ARBA00023125"/>
    </source>
</evidence>
<evidence type="ECO:0000313" key="12">
    <source>
        <dbReference type="EMBL" id="CZR03814.1"/>
    </source>
</evidence>
<dbReference type="NCBIfam" id="TIGR01766">
    <property type="entry name" value="IS200/IS605 family accessory protein TnpB-like domain"/>
    <property type="match status" value="1"/>
</dbReference>
<keyword evidence="5" id="KW-0862">Zinc</keyword>
<keyword evidence="6" id="KW-0238">DNA-binding</keyword>
<evidence type="ECO:0000256" key="4">
    <source>
        <dbReference type="ARBA" id="ARBA00022723"/>
    </source>
</evidence>
<reference evidence="12 14" key="1">
    <citation type="submission" date="2016-02" db="EMBL/GenBank/DDBJ databases">
        <authorList>
            <person name="Wen L."/>
            <person name="He K."/>
            <person name="Yang H."/>
        </authorList>
    </citation>
    <scope>NUCLEOTIDE SEQUENCE [LARGE SCALE GENOMIC DNA]</scope>
    <source>
        <strain evidence="12">Trichococcus_R210</strain>
    </source>
</reference>
<name>A0A143Z5D1_9LACT</name>
<evidence type="ECO:0000256" key="2">
    <source>
        <dbReference type="ARBA" id="ARBA00011044"/>
    </source>
</evidence>
<keyword evidence="3" id="KW-0815">Transposition</keyword>
<evidence type="ECO:0000256" key="3">
    <source>
        <dbReference type="ARBA" id="ARBA00022578"/>
    </source>
</evidence>
<feature type="domain" description="Cas12f1-like TNB" evidence="10">
    <location>
        <begin position="287"/>
        <end position="354"/>
    </location>
</feature>
<dbReference type="Pfam" id="PF12323">
    <property type="entry name" value="HTH_OrfB_IS605"/>
    <property type="match status" value="1"/>
</dbReference>
<evidence type="ECO:0000259" key="11">
    <source>
        <dbReference type="Pfam" id="PF12323"/>
    </source>
</evidence>
<feature type="domain" description="Probable transposase IS891/IS1136/IS1341" evidence="9">
    <location>
        <begin position="157"/>
        <end position="275"/>
    </location>
</feature>
<dbReference type="GO" id="GO:0032196">
    <property type="term" value="P:transposition"/>
    <property type="evidence" value="ECO:0007669"/>
    <property type="project" value="UniProtKB-KW"/>
</dbReference>
<dbReference type="EMBL" id="FJNB01000015">
    <property type="protein sequence ID" value="CZR03814.1"/>
    <property type="molecule type" value="Genomic_DNA"/>
</dbReference>
<evidence type="ECO:0000256" key="7">
    <source>
        <dbReference type="ARBA" id="ARBA00023172"/>
    </source>
</evidence>
<dbReference type="InterPro" id="IPR053522">
    <property type="entry name" value="RNA-guided_endonuclease_TnpB"/>
</dbReference>
<evidence type="ECO:0000313" key="14">
    <source>
        <dbReference type="Proteomes" id="UP000076878"/>
    </source>
</evidence>
<comment type="similarity">
    <text evidence="2">In the N-terminal section; belongs to the transposase 2 family.</text>
</comment>
<dbReference type="NCBIfam" id="NF040570">
    <property type="entry name" value="guided_TnpB"/>
    <property type="match status" value="1"/>
</dbReference>
<keyword evidence="4" id="KW-0479">Metal-binding</keyword>
<sequence>MLKAYKFRLYPTEIQEAYFANCFGCVRFVYNQMLNDKIDHYKETKQMLKNTPAQYKQEFPFLKEVDSLALANAQQNLEKAYKNFFRNKSVGFPKFKSKHKSNASYTTNNQGGNIRIEDNKIKLPKIGFVKIRQHRYFEGLIKSCTVSMAKTGKYFVSILVEQEVPEWVPAEHKIGIDLGLSDFAVTTNDAGETMKYGNPQHLRKTEKQIKKSQRALSRKKKGGKNREKARLALAKKYEKIANQRRHFLHQLSNKLTDENQVLVIETLSSSNLMKNHRLAKSIADASWSEFCRQLAYKAEWKGRTLIKADRFYPSSQICSACGHRDGKKALHIREWTCPECGAIHDRDINASRNLLALAK</sequence>
<dbReference type="InterPro" id="IPR021027">
    <property type="entry name" value="Transposase_put_HTH"/>
</dbReference>
<evidence type="ECO:0000259" key="10">
    <source>
        <dbReference type="Pfam" id="PF07282"/>
    </source>
</evidence>
<evidence type="ECO:0000256" key="5">
    <source>
        <dbReference type="ARBA" id="ARBA00022833"/>
    </source>
</evidence>
<dbReference type="InterPro" id="IPR001959">
    <property type="entry name" value="Transposase"/>
</dbReference>
<evidence type="ECO:0000256" key="8">
    <source>
        <dbReference type="SAM" id="MobiDB-lite"/>
    </source>
</evidence>
<evidence type="ECO:0000313" key="13">
    <source>
        <dbReference type="EMBL" id="SEJ41630.1"/>
    </source>
</evidence>
<comment type="similarity">
    <text evidence="1">In the C-terminal section; belongs to the transposase 35 family.</text>
</comment>
<reference evidence="13 15" key="2">
    <citation type="submission" date="2016-10" db="EMBL/GenBank/DDBJ databases">
        <authorList>
            <person name="Varghese N."/>
            <person name="Submissions S."/>
        </authorList>
    </citation>
    <scope>NUCLEOTIDE SEQUENCE [LARGE SCALE GENOMIC DNA]</scope>
    <source>
        <strain evidence="13 15">DSM 22150</strain>
    </source>
</reference>
<organism evidence="12 14">
    <name type="scientific">Trichococcus ilyis</name>
    <dbReference type="NCBI Taxonomy" id="640938"/>
    <lineage>
        <taxon>Bacteria</taxon>
        <taxon>Bacillati</taxon>
        <taxon>Bacillota</taxon>
        <taxon>Bacilli</taxon>
        <taxon>Lactobacillales</taxon>
        <taxon>Carnobacteriaceae</taxon>
        <taxon>Trichococcus</taxon>
    </lineage>
</organism>
<dbReference type="OrthoDB" id="2161425at2"/>
<evidence type="ECO:0000256" key="1">
    <source>
        <dbReference type="ARBA" id="ARBA00008761"/>
    </source>
</evidence>
<evidence type="ECO:0000259" key="9">
    <source>
        <dbReference type="Pfam" id="PF01385"/>
    </source>
</evidence>
<keyword evidence="7" id="KW-0233">DNA recombination</keyword>
<gene>
    <name evidence="13" type="ORF">SAMN05216375_11318</name>
    <name evidence="12" type="ORF">TR210_2048</name>
</gene>
<dbReference type="Proteomes" id="UP000199280">
    <property type="component" value="Unassembled WGS sequence"/>
</dbReference>
<dbReference type="InterPro" id="IPR010095">
    <property type="entry name" value="Cas12f1-like_TNB"/>
</dbReference>
<feature type="compositionally biased region" description="Basic residues" evidence="8">
    <location>
        <begin position="210"/>
        <end position="223"/>
    </location>
</feature>
<dbReference type="STRING" id="640938.TR210_2048"/>
<dbReference type="GO" id="GO:0006310">
    <property type="term" value="P:DNA recombination"/>
    <property type="evidence" value="ECO:0007669"/>
    <property type="project" value="UniProtKB-KW"/>
</dbReference>
<feature type="region of interest" description="Disordered" evidence="8">
    <location>
        <begin position="205"/>
        <end position="227"/>
    </location>
</feature>
<dbReference type="Pfam" id="PF07282">
    <property type="entry name" value="Cas12f1-like_TNB"/>
    <property type="match status" value="1"/>
</dbReference>
<dbReference type="InterPro" id="IPR051399">
    <property type="entry name" value="RNA-guided_DNA_endo/Transpos"/>
</dbReference>